<evidence type="ECO:0000256" key="6">
    <source>
        <dbReference type="ARBA" id="ARBA00022723"/>
    </source>
</evidence>
<evidence type="ECO:0000256" key="7">
    <source>
        <dbReference type="ARBA" id="ARBA00022763"/>
    </source>
</evidence>
<dbReference type="GO" id="GO:0005634">
    <property type="term" value="C:nucleus"/>
    <property type="evidence" value="ECO:0007669"/>
    <property type="project" value="UniProtKB-SubCell"/>
</dbReference>
<dbReference type="Gene3D" id="3.30.160.60">
    <property type="entry name" value="Classic Zinc Finger"/>
    <property type="match status" value="1"/>
</dbReference>
<dbReference type="SUPFAM" id="SSF56317">
    <property type="entry name" value="Carbon-nitrogen hydrolase"/>
    <property type="match status" value="1"/>
</dbReference>
<dbReference type="GO" id="GO:0006281">
    <property type="term" value="P:DNA repair"/>
    <property type="evidence" value="ECO:0007669"/>
    <property type="project" value="UniProtKB-KW"/>
</dbReference>
<feature type="compositionally biased region" description="Basic and acidic residues" evidence="15">
    <location>
        <begin position="828"/>
        <end position="840"/>
    </location>
</feature>
<dbReference type="InterPro" id="IPR003010">
    <property type="entry name" value="C-N_Hydrolase"/>
</dbReference>
<feature type="transmembrane region" description="Helical" evidence="16">
    <location>
        <begin position="227"/>
        <end position="248"/>
    </location>
</feature>
<name>A0A2Z6RT01_9GLOM</name>
<evidence type="ECO:0000259" key="17">
    <source>
        <dbReference type="PROSITE" id="PS50263"/>
    </source>
</evidence>
<dbReference type="Pfam" id="PF22934">
    <property type="entry name" value="SPRTN_ZBD"/>
    <property type="match status" value="1"/>
</dbReference>
<dbReference type="SMART" id="SM00731">
    <property type="entry name" value="SprT"/>
    <property type="match status" value="1"/>
</dbReference>
<dbReference type="Pfam" id="PF00795">
    <property type="entry name" value="CN_hydrolase"/>
    <property type="match status" value="1"/>
</dbReference>
<dbReference type="EMBL" id="BEXD01002890">
    <property type="protein sequence ID" value="GBB99671.1"/>
    <property type="molecule type" value="Genomic_DNA"/>
</dbReference>
<keyword evidence="16" id="KW-0472">Membrane</keyword>
<evidence type="ECO:0000256" key="3">
    <source>
        <dbReference type="ARBA" id="ARBA00010724"/>
    </source>
</evidence>
<dbReference type="InterPro" id="IPR006640">
    <property type="entry name" value="SprT-like_domain"/>
</dbReference>
<dbReference type="STRING" id="94130.A0A2Z6RT01"/>
<keyword evidence="11" id="KW-0482">Metalloprotease</keyword>
<comment type="caution">
    <text evidence="18">The sequence shown here is derived from an EMBL/GenBank/DDBJ whole genome shotgun (WGS) entry which is preliminary data.</text>
</comment>
<keyword evidence="5" id="KW-0645">Protease</keyword>
<dbReference type="GO" id="GO:0004222">
    <property type="term" value="F:metalloendopeptidase activity"/>
    <property type="evidence" value="ECO:0007669"/>
    <property type="project" value="InterPro"/>
</dbReference>
<dbReference type="InterPro" id="IPR044245">
    <property type="entry name" value="Spartan"/>
</dbReference>
<reference evidence="18 19" key="1">
    <citation type="submission" date="2017-11" db="EMBL/GenBank/DDBJ databases">
        <title>The genome of Rhizophagus clarus HR1 reveals common genetic basis of auxotrophy among arbuscular mycorrhizal fungi.</title>
        <authorList>
            <person name="Kobayashi Y."/>
        </authorList>
    </citation>
    <scope>NUCLEOTIDE SEQUENCE [LARGE SCALE GENOMIC DNA]</scope>
    <source>
        <strain evidence="18 19">HR1</strain>
    </source>
</reference>
<keyword evidence="12" id="KW-0234">DNA repair</keyword>
<feature type="transmembrane region" description="Helical" evidence="16">
    <location>
        <begin position="115"/>
        <end position="133"/>
    </location>
</feature>
<feature type="region of interest" description="Disordered" evidence="15">
    <location>
        <begin position="823"/>
        <end position="854"/>
    </location>
</feature>
<keyword evidence="19" id="KW-1185">Reference proteome</keyword>
<evidence type="ECO:0000256" key="4">
    <source>
        <dbReference type="ARBA" id="ARBA00022454"/>
    </source>
</evidence>
<evidence type="ECO:0000256" key="5">
    <source>
        <dbReference type="ARBA" id="ARBA00022670"/>
    </source>
</evidence>
<comment type="similarity">
    <text evidence="3">Belongs to the Spartan family.</text>
</comment>
<accession>A0A2Z6RT01</accession>
<evidence type="ECO:0000256" key="13">
    <source>
        <dbReference type="ARBA" id="ARBA00023242"/>
    </source>
</evidence>
<evidence type="ECO:0000256" key="11">
    <source>
        <dbReference type="ARBA" id="ARBA00023049"/>
    </source>
</evidence>
<keyword evidence="10" id="KW-0862">Zinc</keyword>
<dbReference type="GO" id="GO:0003697">
    <property type="term" value="F:single-stranded DNA binding"/>
    <property type="evidence" value="ECO:0007669"/>
    <property type="project" value="InterPro"/>
</dbReference>
<evidence type="ECO:0000256" key="12">
    <source>
        <dbReference type="ARBA" id="ARBA00023204"/>
    </source>
</evidence>
<feature type="domain" description="CN hydrolase" evidence="17">
    <location>
        <begin position="261"/>
        <end position="488"/>
    </location>
</feature>
<dbReference type="Proteomes" id="UP000247702">
    <property type="component" value="Unassembled WGS sequence"/>
</dbReference>
<dbReference type="InterPro" id="IPR006642">
    <property type="entry name" value="Rad18_UBZ4"/>
</dbReference>
<evidence type="ECO:0000256" key="15">
    <source>
        <dbReference type="SAM" id="MobiDB-lite"/>
    </source>
</evidence>
<dbReference type="GO" id="GO:0005694">
    <property type="term" value="C:chromosome"/>
    <property type="evidence" value="ECO:0007669"/>
    <property type="project" value="UniProtKB-SubCell"/>
</dbReference>
<evidence type="ECO:0000256" key="1">
    <source>
        <dbReference type="ARBA" id="ARBA00004123"/>
    </source>
</evidence>
<evidence type="ECO:0000256" key="9">
    <source>
        <dbReference type="ARBA" id="ARBA00022801"/>
    </source>
</evidence>
<evidence type="ECO:0000256" key="8">
    <source>
        <dbReference type="ARBA" id="ARBA00022771"/>
    </source>
</evidence>
<sequence length="955" mass="109608">MFPAHGTVFVLTWFGVGPTPIPILSFFNLPLIYILVRKSPTLINLPLLLALISGAALAHNEPTTSPMESYFENFTILSIIGASIAFVTLVPMVLTKYLTIKLNDRFGNFTHNVNSRLMFPVIWTVTWSLFRRYSPLGSWGDWSYTIDNSGYTGDPIVQIASIGGLSAINLFLALWMQVISDFLILRHRINKTSHNIILDEETPLISHPTSTNNDNLNVYKEDLKTNYYLRMGMLFGILSCFVIGSYRLSNIESSFNSTQTEEVGCVLPSYGTTIDEMFKKTVTLVSNFQSKIVLWSESAVTLETDSEYKKLIETAYDHTNKYRFYLGLAYIVHNGTKKKNMLTFIGNNRTLFEYEKTHPVPLVESYSIESGPGYLSTVKIESLKREKGQSEGLNLNVSGAICLDMDFPELLGQAASANLILSPAQTWSAHVGLQHLKMSSVRAVENGYWILRCDGGGASGLIDPYGRIRHVQIASNNHVNLYSWEVPFSEEKIKTYYASYGEATVWGAFGLLVFCELAWYFSWKYAEKDMNHVTSKTKLLIEDGQRYLEKKYDEIFDVEELPPNIPQFWQLLFTKKEAYLFYHKTRIFFKVILLHMDKDEIIAKKLQEEEEKEFGLLKLKRFQEESDSLELALKLQAEDYLQTKENNNEDFDPSDPNPDLHRLFLAFNQQYFWGQLSSVEVRWSKKMTLCAGLCVYQSGGYICIRMSEPLLKFRPQSDMIDTLLHEMIHAYLFVTHNIQDRSGHGPEFHKHMHRINAAAGTNITVYHDFHDEVDYYKTHMWKCNGPCQHNPPYYGIVKRSMNRKPQKADPWFETHQETCGGTFIKISEPPKKEEHPEKKERKGKKSKRKIENEISKDNVTLDKWNDERRNEKDPNKKARNILDYFESSVVKQGSDINTPIQIFDDETVKSCGNITLNDKALSFEISSTVQCPICGDNSIKADEINEHIDLCIQIE</sequence>
<feature type="transmembrane region" description="Helical" evidence="16">
    <location>
        <begin position="12"/>
        <end position="35"/>
    </location>
</feature>
<dbReference type="Gene3D" id="3.60.110.10">
    <property type="entry name" value="Carbon-nitrogen hydrolase"/>
    <property type="match status" value="1"/>
</dbReference>
<dbReference type="GO" id="GO:0006508">
    <property type="term" value="P:proteolysis"/>
    <property type="evidence" value="ECO:0007669"/>
    <property type="project" value="UniProtKB-KW"/>
</dbReference>
<keyword evidence="9" id="KW-0378">Hydrolase</keyword>
<keyword evidence="7" id="KW-0227">DNA damage</keyword>
<dbReference type="PANTHER" id="PTHR21220">
    <property type="entry name" value="DNA-DEPENDENT METALLOPROTEASE SPRTN"/>
    <property type="match status" value="1"/>
</dbReference>
<keyword evidence="4" id="KW-0158">Chromosome</keyword>
<keyword evidence="16" id="KW-1133">Transmembrane helix</keyword>
<comment type="subcellular location">
    <subcellularLocation>
        <location evidence="2">Chromosome</location>
    </subcellularLocation>
    <subcellularLocation>
        <location evidence="1">Nucleus</location>
    </subcellularLocation>
</comment>
<evidence type="ECO:0000313" key="19">
    <source>
        <dbReference type="Proteomes" id="UP000247702"/>
    </source>
</evidence>
<keyword evidence="16" id="KW-0812">Transmembrane</keyword>
<keyword evidence="6" id="KW-0479">Metal-binding</keyword>
<dbReference type="InterPro" id="IPR055220">
    <property type="entry name" value="SPRTN_ZBD"/>
</dbReference>
<evidence type="ECO:0000256" key="14">
    <source>
        <dbReference type="ARBA" id="ARBA00030396"/>
    </source>
</evidence>
<evidence type="ECO:0000256" key="10">
    <source>
        <dbReference type="ARBA" id="ARBA00022833"/>
    </source>
</evidence>
<dbReference type="AlphaFoldDB" id="A0A2Z6RT01"/>
<evidence type="ECO:0000256" key="2">
    <source>
        <dbReference type="ARBA" id="ARBA00004286"/>
    </source>
</evidence>
<dbReference type="Pfam" id="PF10263">
    <property type="entry name" value="SprT-like"/>
    <property type="match status" value="1"/>
</dbReference>
<dbReference type="InterPro" id="IPR036526">
    <property type="entry name" value="C-N_Hydrolase_sf"/>
</dbReference>
<feature type="transmembrane region" description="Helical" evidence="16">
    <location>
        <begin position="156"/>
        <end position="178"/>
    </location>
</feature>
<feature type="transmembrane region" description="Helical" evidence="16">
    <location>
        <begin position="74"/>
        <end position="94"/>
    </location>
</feature>
<evidence type="ECO:0000256" key="16">
    <source>
        <dbReference type="SAM" id="Phobius"/>
    </source>
</evidence>
<protein>
    <recommendedName>
        <fullName evidence="14">Protein with SprT-like domain at the N terminus</fullName>
    </recommendedName>
</protein>
<keyword evidence="8" id="KW-0863">Zinc-finger</keyword>
<gene>
    <name evidence="18" type="ORF">RclHR1_00360020</name>
</gene>
<evidence type="ECO:0000313" key="18">
    <source>
        <dbReference type="EMBL" id="GBB99671.1"/>
    </source>
</evidence>
<dbReference type="PANTHER" id="PTHR21220:SF0">
    <property type="entry name" value="DNA-DEPENDENT METALLOPROTEASE SPRTN"/>
    <property type="match status" value="1"/>
</dbReference>
<dbReference type="GO" id="GO:0031593">
    <property type="term" value="F:polyubiquitin modification-dependent protein binding"/>
    <property type="evidence" value="ECO:0007669"/>
    <property type="project" value="TreeGrafter"/>
</dbReference>
<dbReference type="SMART" id="SM00734">
    <property type="entry name" value="ZnF_Rad18"/>
    <property type="match status" value="1"/>
</dbReference>
<keyword evidence="13" id="KW-0539">Nucleus</keyword>
<feature type="transmembrane region" description="Helical" evidence="16">
    <location>
        <begin position="42"/>
        <end position="59"/>
    </location>
</feature>
<organism evidence="18 19">
    <name type="scientific">Rhizophagus clarus</name>
    <dbReference type="NCBI Taxonomy" id="94130"/>
    <lineage>
        <taxon>Eukaryota</taxon>
        <taxon>Fungi</taxon>
        <taxon>Fungi incertae sedis</taxon>
        <taxon>Mucoromycota</taxon>
        <taxon>Glomeromycotina</taxon>
        <taxon>Glomeromycetes</taxon>
        <taxon>Glomerales</taxon>
        <taxon>Glomeraceae</taxon>
        <taxon>Rhizophagus</taxon>
    </lineage>
</organism>
<proteinExistence type="inferred from homology"/>
<dbReference type="PROSITE" id="PS50263">
    <property type="entry name" value="CN_HYDROLASE"/>
    <property type="match status" value="1"/>
</dbReference>
<dbReference type="GO" id="GO:0008270">
    <property type="term" value="F:zinc ion binding"/>
    <property type="evidence" value="ECO:0007669"/>
    <property type="project" value="UniProtKB-KW"/>
</dbReference>